<dbReference type="InterPro" id="IPR006171">
    <property type="entry name" value="TOPRIM_dom"/>
</dbReference>
<evidence type="ECO:0000256" key="4">
    <source>
        <dbReference type="ARBA" id="ARBA00022833"/>
    </source>
</evidence>
<gene>
    <name evidence="8" type="ORF">METZ01_LOCUS116259</name>
</gene>
<protein>
    <recommendedName>
        <fullName evidence="7">Toprim domain-containing protein</fullName>
    </recommendedName>
</protein>
<dbReference type="GO" id="GO:0006310">
    <property type="term" value="P:DNA recombination"/>
    <property type="evidence" value="ECO:0007669"/>
    <property type="project" value="UniProtKB-KW"/>
</dbReference>
<reference evidence="8" key="1">
    <citation type="submission" date="2018-05" db="EMBL/GenBank/DDBJ databases">
        <authorList>
            <person name="Lanie J.A."/>
            <person name="Ng W.-L."/>
            <person name="Kazmierczak K.M."/>
            <person name="Andrzejewski T.M."/>
            <person name="Davidsen T.M."/>
            <person name="Wayne K.J."/>
            <person name="Tettelin H."/>
            <person name="Glass J.I."/>
            <person name="Rusch D."/>
            <person name="Podicherti R."/>
            <person name="Tsui H.-C.T."/>
            <person name="Winkler M.E."/>
        </authorList>
    </citation>
    <scope>NUCLEOTIDE SEQUENCE</scope>
</reference>
<dbReference type="AlphaFoldDB" id="A0A381XF88"/>
<evidence type="ECO:0000256" key="3">
    <source>
        <dbReference type="ARBA" id="ARBA00022771"/>
    </source>
</evidence>
<accession>A0A381XF88</accession>
<dbReference type="InterPro" id="IPR023627">
    <property type="entry name" value="Rcmb_RecR"/>
</dbReference>
<dbReference type="SUPFAM" id="SSF111304">
    <property type="entry name" value="Recombination protein RecR"/>
    <property type="match status" value="1"/>
</dbReference>
<evidence type="ECO:0000256" key="2">
    <source>
        <dbReference type="ARBA" id="ARBA00022763"/>
    </source>
</evidence>
<dbReference type="PANTHER" id="PTHR30446:SF0">
    <property type="entry name" value="RECOMBINATION PROTEIN RECR"/>
    <property type="match status" value="1"/>
</dbReference>
<dbReference type="PROSITE" id="PS50880">
    <property type="entry name" value="TOPRIM"/>
    <property type="match status" value="1"/>
</dbReference>
<dbReference type="CDD" id="cd01025">
    <property type="entry name" value="TOPRIM_recR"/>
    <property type="match status" value="1"/>
</dbReference>
<dbReference type="Pfam" id="PF13662">
    <property type="entry name" value="Toprim_4"/>
    <property type="match status" value="1"/>
</dbReference>
<dbReference type="Gene3D" id="3.40.1360.10">
    <property type="match status" value="1"/>
</dbReference>
<dbReference type="Gene3D" id="6.10.250.240">
    <property type="match status" value="1"/>
</dbReference>
<evidence type="ECO:0000313" key="8">
    <source>
        <dbReference type="EMBL" id="SVA63405.1"/>
    </source>
</evidence>
<dbReference type="HAMAP" id="MF_00017">
    <property type="entry name" value="RecR"/>
    <property type="match status" value="1"/>
</dbReference>
<evidence type="ECO:0000256" key="6">
    <source>
        <dbReference type="ARBA" id="ARBA00023204"/>
    </source>
</evidence>
<keyword evidence="2" id="KW-0227">DNA damage</keyword>
<dbReference type="Pfam" id="PF21175">
    <property type="entry name" value="RecR_C"/>
    <property type="match status" value="1"/>
</dbReference>
<evidence type="ECO:0000256" key="1">
    <source>
        <dbReference type="ARBA" id="ARBA00022723"/>
    </source>
</evidence>
<dbReference type="Pfam" id="PF02132">
    <property type="entry name" value="RecR_ZnF"/>
    <property type="match status" value="1"/>
</dbReference>
<evidence type="ECO:0000259" key="7">
    <source>
        <dbReference type="PROSITE" id="PS50880"/>
    </source>
</evidence>
<dbReference type="NCBIfam" id="TIGR00615">
    <property type="entry name" value="recR"/>
    <property type="match status" value="1"/>
</dbReference>
<dbReference type="GO" id="GO:0006281">
    <property type="term" value="P:DNA repair"/>
    <property type="evidence" value="ECO:0007669"/>
    <property type="project" value="UniProtKB-KW"/>
</dbReference>
<keyword evidence="1" id="KW-0479">Metal-binding</keyword>
<sequence length="159" mass="17279">MRPLAKALVEAADQIKKCEICGNIDTVSPCNLCEDNRRDQSIIVVIEEVGDLWALERAAVHKGLYHVLGGSLSAIDGVGPDDLGINQLIERANKDSTEEVVLAMNATIDGQTTAYYITDQLSECNVKISRLARGVPVGGELDYMDDGTLMEALESRQPF</sequence>
<evidence type="ECO:0000256" key="5">
    <source>
        <dbReference type="ARBA" id="ARBA00023172"/>
    </source>
</evidence>
<dbReference type="SMART" id="SM00493">
    <property type="entry name" value="TOPRIM"/>
    <property type="match status" value="1"/>
</dbReference>
<dbReference type="InterPro" id="IPR034137">
    <property type="entry name" value="TOPRIM_RecR"/>
</dbReference>
<dbReference type="PROSITE" id="PS01300">
    <property type="entry name" value="RECR"/>
    <property type="match status" value="1"/>
</dbReference>
<dbReference type="InterPro" id="IPR000093">
    <property type="entry name" value="DNA_Rcmb_RecR"/>
</dbReference>
<dbReference type="GO" id="GO:0008270">
    <property type="term" value="F:zinc ion binding"/>
    <property type="evidence" value="ECO:0007669"/>
    <property type="project" value="UniProtKB-KW"/>
</dbReference>
<feature type="domain" description="Toprim" evidence="7">
    <location>
        <begin position="41"/>
        <end position="136"/>
    </location>
</feature>
<organism evidence="8">
    <name type="scientific">marine metagenome</name>
    <dbReference type="NCBI Taxonomy" id="408172"/>
    <lineage>
        <taxon>unclassified sequences</taxon>
        <taxon>metagenomes</taxon>
        <taxon>ecological metagenomes</taxon>
    </lineage>
</organism>
<keyword evidence="3" id="KW-0863">Zinc-finger</keyword>
<keyword evidence="4" id="KW-0862">Zinc</keyword>
<name>A0A381XF88_9ZZZZ</name>
<dbReference type="PANTHER" id="PTHR30446">
    <property type="entry name" value="RECOMBINATION PROTEIN RECR"/>
    <property type="match status" value="1"/>
</dbReference>
<keyword evidence="5" id="KW-0233">DNA recombination</keyword>
<proteinExistence type="inferred from homology"/>
<dbReference type="EMBL" id="UINC01014966">
    <property type="protein sequence ID" value="SVA63405.1"/>
    <property type="molecule type" value="Genomic_DNA"/>
</dbReference>
<keyword evidence="6" id="KW-0234">DNA repair</keyword>
<dbReference type="InterPro" id="IPR015967">
    <property type="entry name" value="Rcmb_RecR_Znf"/>
</dbReference>
<dbReference type="GO" id="GO:0003677">
    <property type="term" value="F:DNA binding"/>
    <property type="evidence" value="ECO:0007669"/>
    <property type="project" value="InterPro"/>
</dbReference>